<gene>
    <name evidence="2" type="ORF">PVK06_012306</name>
</gene>
<sequence>MLSKFISVSETRFQNTETALKNQQVSIQRLETQIGHNTEPNPREQLNAINIQDDKGVVEPEPEPRQETVVSKGQGEVDQNTNKPVTVEYKPRVPYPNATRKDHSDEQFGKFLKLLKKLHINLPFIEALSQMPNATKFLQELLANKQKLDEASHVELNAVCSAILQNKLPNKLKDPGSFTISCLIGSLDVNYALANLGASINVMPYKMFKQLGLRKPKQTRMSIQLIDKTIRFPRGIIEDMLVKINKFIFPVDFVVLDIEEDSNTPLILGRPFLATAKTIIDVGTGELTLRWETKQSPFKLAILATHQELKVII</sequence>
<dbReference type="Proteomes" id="UP001358586">
    <property type="component" value="Chromosome 4"/>
</dbReference>
<dbReference type="InterPro" id="IPR021109">
    <property type="entry name" value="Peptidase_aspartic_dom_sf"/>
</dbReference>
<dbReference type="CDD" id="cd00303">
    <property type="entry name" value="retropepsin_like"/>
    <property type="match status" value="1"/>
</dbReference>
<comment type="caution">
    <text evidence="2">The sequence shown here is derived from an EMBL/GenBank/DDBJ whole genome shotgun (WGS) entry which is preliminary data.</text>
</comment>
<accession>A0ABR0QB17</accession>
<protein>
    <submittedName>
        <fullName evidence="2">Uncharacterized protein</fullName>
    </submittedName>
</protein>
<proteinExistence type="predicted"/>
<feature type="region of interest" description="Disordered" evidence="1">
    <location>
        <begin position="54"/>
        <end position="80"/>
    </location>
</feature>
<evidence type="ECO:0000256" key="1">
    <source>
        <dbReference type="SAM" id="MobiDB-lite"/>
    </source>
</evidence>
<dbReference type="PANTHER" id="PTHR33067">
    <property type="entry name" value="RNA-DIRECTED DNA POLYMERASE-RELATED"/>
    <property type="match status" value="1"/>
</dbReference>
<evidence type="ECO:0000313" key="2">
    <source>
        <dbReference type="EMBL" id="KAK5836514.1"/>
    </source>
</evidence>
<organism evidence="2 3">
    <name type="scientific">Gossypium arboreum</name>
    <name type="common">Tree cotton</name>
    <name type="synonym">Gossypium nanking</name>
    <dbReference type="NCBI Taxonomy" id="29729"/>
    <lineage>
        <taxon>Eukaryota</taxon>
        <taxon>Viridiplantae</taxon>
        <taxon>Streptophyta</taxon>
        <taxon>Embryophyta</taxon>
        <taxon>Tracheophyta</taxon>
        <taxon>Spermatophyta</taxon>
        <taxon>Magnoliopsida</taxon>
        <taxon>eudicotyledons</taxon>
        <taxon>Gunneridae</taxon>
        <taxon>Pentapetalae</taxon>
        <taxon>rosids</taxon>
        <taxon>malvids</taxon>
        <taxon>Malvales</taxon>
        <taxon>Malvaceae</taxon>
        <taxon>Malvoideae</taxon>
        <taxon>Gossypium</taxon>
    </lineage>
</organism>
<keyword evidence="3" id="KW-1185">Reference proteome</keyword>
<dbReference type="EMBL" id="JARKNE010000004">
    <property type="protein sequence ID" value="KAK5836514.1"/>
    <property type="molecule type" value="Genomic_DNA"/>
</dbReference>
<evidence type="ECO:0000313" key="3">
    <source>
        <dbReference type="Proteomes" id="UP001358586"/>
    </source>
</evidence>
<name>A0ABR0QB17_GOSAR</name>
<dbReference type="Gene3D" id="2.40.70.10">
    <property type="entry name" value="Acid Proteases"/>
    <property type="match status" value="1"/>
</dbReference>
<dbReference type="PANTHER" id="PTHR33067:SF35">
    <property type="entry name" value="ASPARTIC PEPTIDASE DDI1-TYPE DOMAIN-CONTAINING PROTEIN"/>
    <property type="match status" value="1"/>
</dbReference>
<reference evidence="2 3" key="1">
    <citation type="submission" date="2023-03" db="EMBL/GenBank/DDBJ databases">
        <title>WGS of Gossypium arboreum.</title>
        <authorList>
            <person name="Yu D."/>
        </authorList>
    </citation>
    <scope>NUCLEOTIDE SEQUENCE [LARGE SCALE GENOMIC DNA]</scope>
    <source>
        <tissue evidence="2">Leaf</tissue>
    </source>
</reference>
<feature type="compositionally biased region" description="Basic and acidic residues" evidence="1">
    <location>
        <begin position="54"/>
        <end position="66"/>
    </location>
</feature>